<accession>A0A6V7X7V2</accession>
<comment type="caution">
    <text evidence="1">The sequence shown here is derived from an EMBL/GenBank/DDBJ whole genome shotgun (WGS) entry which is preliminary data.</text>
</comment>
<organism evidence="1 2">
    <name type="scientific">Meloidogyne enterolobii</name>
    <name type="common">Root-knot nematode worm</name>
    <name type="synonym">Meloidogyne mayaguensis</name>
    <dbReference type="NCBI Taxonomy" id="390850"/>
    <lineage>
        <taxon>Eukaryota</taxon>
        <taxon>Metazoa</taxon>
        <taxon>Ecdysozoa</taxon>
        <taxon>Nematoda</taxon>
        <taxon>Chromadorea</taxon>
        <taxon>Rhabditida</taxon>
        <taxon>Tylenchina</taxon>
        <taxon>Tylenchomorpha</taxon>
        <taxon>Tylenchoidea</taxon>
        <taxon>Meloidogynidae</taxon>
        <taxon>Meloidogyninae</taxon>
        <taxon>Meloidogyne</taxon>
    </lineage>
</organism>
<evidence type="ECO:0000313" key="2">
    <source>
        <dbReference type="Proteomes" id="UP000580250"/>
    </source>
</evidence>
<sequence>MGIFRFVDFNIINFILNGWAILFNGSDTKMVIVTAPKYIVYPKRNGIYYLWISY</sequence>
<evidence type="ECO:0000313" key="1">
    <source>
        <dbReference type="EMBL" id="CAD2195421.1"/>
    </source>
</evidence>
<dbReference type="AlphaFoldDB" id="A0A6V7X7V2"/>
<dbReference type="Proteomes" id="UP000580250">
    <property type="component" value="Unassembled WGS sequence"/>
</dbReference>
<proteinExistence type="predicted"/>
<dbReference type="EMBL" id="CAJEWN010001212">
    <property type="protein sequence ID" value="CAD2195421.1"/>
    <property type="molecule type" value="Genomic_DNA"/>
</dbReference>
<protein>
    <submittedName>
        <fullName evidence="1">Uncharacterized protein</fullName>
    </submittedName>
</protein>
<gene>
    <name evidence="1" type="ORF">MENT_LOCUS48508</name>
</gene>
<name>A0A6V7X7V2_MELEN</name>
<reference evidence="1 2" key="1">
    <citation type="submission" date="2020-08" db="EMBL/GenBank/DDBJ databases">
        <authorList>
            <person name="Koutsovoulos G."/>
            <person name="Danchin GJ E."/>
        </authorList>
    </citation>
    <scope>NUCLEOTIDE SEQUENCE [LARGE SCALE GENOMIC DNA]</scope>
</reference>